<evidence type="ECO:0000313" key="1">
    <source>
        <dbReference type="EMBL" id="PWR74574.1"/>
    </source>
</evidence>
<dbReference type="AlphaFoldDB" id="A0A2V2N2U3"/>
<dbReference type="InterPro" id="IPR025354">
    <property type="entry name" value="DUF4258"/>
</dbReference>
<dbReference type="RefSeq" id="WP_109940654.1">
    <property type="nucleotide sequence ID" value="NZ_CP176366.1"/>
</dbReference>
<accession>A0A2V2N2U3</accession>
<dbReference type="Proteomes" id="UP000245934">
    <property type="component" value="Unassembled WGS sequence"/>
</dbReference>
<evidence type="ECO:0008006" key="3">
    <source>
        <dbReference type="Google" id="ProtNLM"/>
    </source>
</evidence>
<organism evidence="1 2">
    <name type="scientific">Methanospirillum stamsii</name>
    <dbReference type="NCBI Taxonomy" id="1277351"/>
    <lineage>
        <taxon>Archaea</taxon>
        <taxon>Methanobacteriati</taxon>
        <taxon>Methanobacteriota</taxon>
        <taxon>Stenosarchaea group</taxon>
        <taxon>Methanomicrobia</taxon>
        <taxon>Methanomicrobiales</taxon>
        <taxon>Methanospirillaceae</taxon>
        <taxon>Methanospirillum</taxon>
    </lineage>
</organism>
<proteinExistence type="predicted"/>
<reference evidence="1 2" key="1">
    <citation type="submission" date="2018-05" db="EMBL/GenBank/DDBJ databases">
        <title>Draft genome of Methanospirillum stamsii Pt1.</title>
        <authorList>
            <person name="Dueholm M.S."/>
            <person name="Nielsen P.H."/>
            <person name="Bakmann L.F."/>
            <person name="Otzen D.E."/>
        </authorList>
    </citation>
    <scope>NUCLEOTIDE SEQUENCE [LARGE SCALE GENOMIC DNA]</scope>
    <source>
        <strain evidence="1 2">Pt1</strain>
    </source>
</reference>
<dbReference type="GeneID" id="97608007"/>
<gene>
    <name evidence="1" type="ORF">DLD82_08295</name>
</gene>
<protein>
    <recommendedName>
        <fullName evidence="3">DUF4258 domain-containing protein</fullName>
    </recommendedName>
</protein>
<evidence type="ECO:0000313" key="2">
    <source>
        <dbReference type="Proteomes" id="UP000245934"/>
    </source>
</evidence>
<dbReference type="Pfam" id="PF14076">
    <property type="entry name" value="DUF4258"/>
    <property type="match status" value="1"/>
</dbReference>
<sequence length="111" mass="13221">MDDCSKDTNFSIDISWIHQETRIVIRRHAFEQMYSRRISEEEVEEIIRIGKIIESYPDDYPFPSALICGYLKNRSLHVVAAFNRDEDEIIVITTYEPDEIHFESGIKRRRL</sequence>
<dbReference type="EMBL" id="QGMZ01000016">
    <property type="protein sequence ID" value="PWR74574.1"/>
    <property type="molecule type" value="Genomic_DNA"/>
</dbReference>
<comment type="caution">
    <text evidence="1">The sequence shown here is derived from an EMBL/GenBank/DDBJ whole genome shotgun (WGS) entry which is preliminary data.</text>
</comment>
<name>A0A2V2N2U3_9EURY</name>
<keyword evidence="2" id="KW-1185">Reference proteome</keyword>